<protein>
    <recommendedName>
        <fullName evidence="6">Fibronectin type III-like domain-containing protein</fullName>
    </recommendedName>
</protein>
<keyword evidence="3" id="KW-0378">Hydrolase</keyword>
<evidence type="ECO:0000256" key="4">
    <source>
        <dbReference type="ARBA" id="ARBA00023295"/>
    </source>
</evidence>
<dbReference type="InterPro" id="IPR044993">
    <property type="entry name" value="BXL"/>
</dbReference>
<dbReference type="EMBL" id="HBIX01002010">
    <property type="protein sequence ID" value="CAE0708763.1"/>
    <property type="molecule type" value="Transcribed_RNA"/>
</dbReference>
<reference evidence="7" key="1">
    <citation type="submission" date="2021-01" db="EMBL/GenBank/DDBJ databases">
        <authorList>
            <person name="Corre E."/>
            <person name="Pelletier E."/>
            <person name="Niang G."/>
            <person name="Scheremetjew M."/>
            <person name="Finn R."/>
            <person name="Kale V."/>
            <person name="Holt S."/>
            <person name="Cochrane G."/>
            <person name="Meng A."/>
            <person name="Brown T."/>
            <person name="Cohen L."/>
        </authorList>
    </citation>
    <scope>NUCLEOTIDE SEQUENCE</scope>
    <source>
        <strain evidence="7">10249 10 AB</strain>
    </source>
</reference>
<evidence type="ECO:0000256" key="1">
    <source>
        <dbReference type="ARBA" id="ARBA00005336"/>
    </source>
</evidence>
<dbReference type="Pfam" id="PF14310">
    <property type="entry name" value="Fn3-like"/>
    <property type="match status" value="1"/>
</dbReference>
<dbReference type="Pfam" id="PF00933">
    <property type="entry name" value="Glyco_hydro_3"/>
    <property type="match status" value="1"/>
</dbReference>
<feature type="chain" id="PRO_5031238082" description="Fibronectin type III-like domain-containing protein" evidence="5">
    <location>
        <begin position="25"/>
        <end position="825"/>
    </location>
</feature>
<dbReference type="SUPFAM" id="SSF52279">
    <property type="entry name" value="Beta-D-glucan exohydrolase, C-terminal domain"/>
    <property type="match status" value="1"/>
</dbReference>
<dbReference type="InterPro" id="IPR002772">
    <property type="entry name" value="Glyco_hydro_3_C"/>
</dbReference>
<evidence type="ECO:0000313" key="7">
    <source>
        <dbReference type="EMBL" id="CAE0708763.1"/>
    </source>
</evidence>
<dbReference type="GO" id="GO:0045493">
    <property type="term" value="P:xylan catabolic process"/>
    <property type="evidence" value="ECO:0007669"/>
    <property type="project" value="InterPro"/>
</dbReference>
<evidence type="ECO:0000256" key="5">
    <source>
        <dbReference type="SAM" id="SignalP"/>
    </source>
</evidence>
<evidence type="ECO:0000256" key="3">
    <source>
        <dbReference type="ARBA" id="ARBA00022801"/>
    </source>
</evidence>
<dbReference type="InterPro" id="IPR017853">
    <property type="entry name" value="GH"/>
</dbReference>
<keyword evidence="4" id="KW-0326">Glycosidase</keyword>
<organism evidence="7">
    <name type="scientific">Pseudo-nitzschia australis</name>
    <dbReference type="NCBI Taxonomy" id="44445"/>
    <lineage>
        <taxon>Eukaryota</taxon>
        <taxon>Sar</taxon>
        <taxon>Stramenopiles</taxon>
        <taxon>Ochrophyta</taxon>
        <taxon>Bacillariophyta</taxon>
        <taxon>Bacillariophyceae</taxon>
        <taxon>Bacillariophycidae</taxon>
        <taxon>Bacillariales</taxon>
        <taxon>Bacillariaceae</taxon>
        <taxon>Pseudo-nitzschia</taxon>
    </lineage>
</organism>
<dbReference type="GO" id="GO:0009044">
    <property type="term" value="F:xylan 1,4-beta-xylosidase activity"/>
    <property type="evidence" value="ECO:0007669"/>
    <property type="project" value="InterPro"/>
</dbReference>
<dbReference type="InterPro" id="IPR013783">
    <property type="entry name" value="Ig-like_fold"/>
</dbReference>
<dbReference type="InterPro" id="IPR036881">
    <property type="entry name" value="Glyco_hydro_3_C_sf"/>
</dbReference>
<feature type="domain" description="Fibronectin type III-like" evidence="6">
    <location>
        <begin position="706"/>
        <end position="793"/>
    </location>
</feature>
<dbReference type="GO" id="GO:0046556">
    <property type="term" value="F:alpha-L-arabinofuranosidase activity"/>
    <property type="evidence" value="ECO:0007669"/>
    <property type="project" value="TreeGrafter"/>
</dbReference>
<dbReference type="SMART" id="SM01217">
    <property type="entry name" value="Fn3_like"/>
    <property type="match status" value="1"/>
</dbReference>
<dbReference type="Gene3D" id="2.60.40.10">
    <property type="entry name" value="Immunoglobulins"/>
    <property type="match status" value="1"/>
</dbReference>
<sequence length="825" mass="91516">MTTFLSTIVAVLFAFSCTRRTCLAEPLWPNVCTDDESKNLPFCDMTLALDERISDYVNRVPVEIKISMMGHNASGYEALKIPPYMWWSEGLHGPLEPCVQHKDRCVCPTNFPSPSAMGNAFNRTLYRLVGQTIGIQGRAISNLRVHNQAIGDGLTYWSPTINMQRDPRWGRNQEVPGEDPFLTSQYSKAFVQALQGTDFNYDEIKNSKTASPVVDGDNDYGDLKMAACCKHFLGNSLEHWGNYDRYSFNAVIDEYDLNNYYLPPFEECTKHAVGVMCSYNAVNGEPTCASNWLLKDVLRERMNFTGYLVTDCGAMNGIVHGHHFAIDNVQASALAKNASVDVNCGSVFQDSLFTAYNEGQVEELTINESFQRMVRIQFRLGLFDSTKKSTENPDSDIASIDSPEHRQLALEAALQSIVLLENKNNILPLDNNNNKSLAVIGPHIDAHGALMGNYHGAKCGCRSDGGINKDFSCIESPLQAIKRNMKYPDQVKSIKGCNVAEGVADINDAKELARNSDAVILLLGLDQGQESEGHDRNETTLPGLQPKLMESILDVAGEKTIIVLIHGGTISLGDARDKAGAILSAGYGGQAGSSAIASVLFGEYNPTGKLAATVYPPSFVHELPLTEMGLRVGVGRTYMYYTGKAEFSFGHGLSYSKWGLDWVNDINDNSSSESETLPTLKLQDSVPTRFHLSVKNLGPHISGGSQTILLFWRPFNDIENDEQLHDFPVIDKEKRRKVQRKLIDFQETKVLLTGESETIEFELTWKDFAMWDSRSKASTVLLGDYELVVQTADTYLTRRLEIVSSNSPDTFSGLRHSQRISEEQS</sequence>
<feature type="signal peptide" evidence="5">
    <location>
        <begin position="1"/>
        <end position="24"/>
    </location>
</feature>
<dbReference type="InterPro" id="IPR001764">
    <property type="entry name" value="Glyco_hydro_3_N"/>
</dbReference>
<keyword evidence="2 5" id="KW-0732">Signal</keyword>
<dbReference type="PANTHER" id="PTHR42721:SF3">
    <property type="entry name" value="BETA-D-XYLOSIDASE 5-RELATED"/>
    <property type="match status" value="1"/>
</dbReference>
<evidence type="ECO:0000256" key="2">
    <source>
        <dbReference type="ARBA" id="ARBA00022729"/>
    </source>
</evidence>
<dbReference type="GO" id="GO:0031222">
    <property type="term" value="P:arabinan catabolic process"/>
    <property type="evidence" value="ECO:0007669"/>
    <property type="project" value="TreeGrafter"/>
</dbReference>
<dbReference type="InterPro" id="IPR026891">
    <property type="entry name" value="Fn3-like"/>
</dbReference>
<dbReference type="SUPFAM" id="SSF51445">
    <property type="entry name" value="(Trans)glycosidases"/>
    <property type="match status" value="1"/>
</dbReference>
<proteinExistence type="inferred from homology"/>
<dbReference type="AlphaFoldDB" id="A0A7S4EFD6"/>
<dbReference type="InterPro" id="IPR036962">
    <property type="entry name" value="Glyco_hydro_3_N_sf"/>
</dbReference>
<dbReference type="Pfam" id="PF01915">
    <property type="entry name" value="Glyco_hydro_3_C"/>
    <property type="match status" value="1"/>
</dbReference>
<gene>
    <name evidence="7" type="ORF">PAUS00366_LOCUS1483</name>
</gene>
<dbReference type="Gene3D" id="3.40.50.1700">
    <property type="entry name" value="Glycoside hydrolase family 3 C-terminal domain"/>
    <property type="match status" value="1"/>
</dbReference>
<accession>A0A7S4EFD6</accession>
<dbReference type="PANTHER" id="PTHR42721">
    <property type="entry name" value="SUGAR HYDROLASE-RELATED"/>
    <property type="match status" value="1"/>
</dbReference>
<comment type="similarity">
    <text evidence="1">Belongs to the glycosyl hydrolase 3 family.</text>
</comment>
<dbReference type="Gene3D" id="3.20.20.300">
    <property type="entry name" value="Glycoside hydrolase, family 3, N-terminal domain"/>
    <property type="match status" value="1"/>
</dbReference>
<evidence type="ECO:0000259" key="6">
    <source>
        <dbReference type="SMART" id="SM01217"/>
    </source>
</evidence>
<name>A0A7S4EFD6_9STRA</name>